<evidence type="ECO:0000259" key="7">
    <source>
        <dbReference type="PROSITE" id="PS50011"/>
    </source>
</evidence>
<dbReference type="CDD" id="cd14014">
    <property type="entry name" value="STKc_PknB_like"/>
    <property type="match status" value="1"/>
</dbReference>
<evidence type="ECO:0000256" key="4">
    <source>
        <dbReference type="ARBA" id="ARBA00022840"/>
    </source>
</evidence>
<dbReference type="PANTHER" id="PTHR43289:SF34">
    <property type="entry name" value="SERINE_THREONINE-PROTEIN KINASE YBDM-RELATED"/>
    <property type="match status" value="1"/>
</dbReference>
<organism evidence="8 9">
    <name type="scientific">Microbispora maris</name>
    <dbReference type="NCBI Taxonomy" id="3144104"/>
    <lineage>
        <taxon>Bacteria</taxon>
        <taxon>Bacillati</taxon>
        <taxon>Actinomycetota</taxon>
        <taxon>Actinomycetes</taxon>
        <taxon>Streptosporangiales</taxon>
        <taxon>Streptosporangiaceae</taxon>
        <taxon>Microbispora</taxon>
    </lineage>
</organism>
<keyword evidence="4" id="KW-0067">ATP-binding</keyword>
<accession>A0ABV0AKB0</accession>
<gene>
    <name evidence="8" type="ORF">AAH991_07865</name>
</gene>
<dbReference type="PROSITE" id="PS50011">
    <property type="entry name" value="PROTEIN_KINASE_DOM"/>
    <property type="match status" value="1"/>
</dbReference>
<dbReference type="InterPro" id="IPR008271">
    <property type="entry name" value="Ser/Thr_kinase_AS"/>
</dbReference>
<keyword evidence="9" id="KW-1185">Reference proteome</keyword>
<proteinExistence type="predicted"/>
<feature type="compositionally biased region" description="Low complexity" evidence="5">
    <location>
        <begin position="345"/>
        <end position="367"/>
    </location>
</feature>
<evidence type="ECO:0000256" key="3">
    <source>
        <dbReference type="ARBA" id="ARBA00022777"/>
    </source>
</evidence>
<dbReference type="Proteomes" id="UP001447516">
    <property type="component" value="Unassembled WGS sequence"/>
</dbReference>
<reference evidence="8 9" key="1">
    <citation type="submission" date="2024-05" db="EMBL/GenBank/DDBJ databases">
        <title>Microbispora sp.ZYX-F-249.</title>
        <authorList>
            <person name="Xie H."/>
        </authorList>
    </citation>
    <scope>NUCLEOTIDE SEQUENCE [LARGE SCALE GENOMIC DNA]</scope>
    <source>
        <strain evidence="8 9">ZYX-F-249</strain>
    </source>
</reference>
<feature type="transmembrane region" description="Helical" evidence="6">
    <location>
        <begin position="305"/>
        <end position="326"/>
    </location>
</feature>
<evidence type="ECO:0000256" key="2">
    <source>
        <dbReference type="ARBA" id="ARBA00022741"/>
    </source>
</evidence>
<dbReference type="Gene3D" id="1.10.510.10">
    <property type="entry name" value="Transferase(Phosphotransferase) domain 1"/>
    <property type="match status" value="1"/>
</dbReference>
<dbReference type="SUPFAM" id="SSF56112">
    <property type="entry name" value="Protein kinase-like (PK-like)"/>
    <property type="match status" value="1"/>
</dbReference>
<dbReference type="InterPro" id="IPR000719">
    <property type="entry name" value="Prot_kinase_dom"/>
</dbReference>
<feature type="region of interest" description="Disordered" evidence="5">
    <location>
        <begin position="269"/>
        <end position="292"/>
    </location>
</feature>
<evidence type="ECO:0000256" key="6">
    <source>
        <dbReference type="SAM" id="Phobius"/>
    </source>
</evidence>
<evidence type="ECO:0000313" key="9">
    <source>
        <dbReference type="Proteomes" id="UP001447516"/>
    </source>
</evidence>
<evidence type="ECO:0000256" key="1">
    <source>
        <dbReference type="ARBA" id="ARBA00022679"/>
    </source>
</evidence>
<feature type="domain" description="Protein kinase" evidence="7">
    <location>
        <begin position="18"/>
        <end position="266"/>
    </location>
</feature>
<sequence>MTAPSALRGGDPTFIGPYRIVRRLGAGGQGIVYLGTDGAGAPVAVKVLRPEIAADETTRSRFAREVAVAQRVASFCTAQFLAADLWSDPPYIVTEYVDGPSLQEEVARNGPRTGAALHRLAVGTATALTAIHEAGLVHRDFKPGNVLLGADGPRVIDFGIARALDATATVSSQVVGTPAYMAPEQIKAAEVGPAADVFAWGAVITFAATGRSPFAADTTHAVLYRVIDGEPDIAGVPEPLRALVARCLAKEPAQRPAMREVLMRLLGSADSADRETGPGSRAVDRETGPGARAAAPAVRRRFGKAVYAAVAAAAVLALGGGAALWLTNGAGSPAGGTGSGGTTGGRATTVARTTSSPRASTPPRLPPTLAGVWEGVLTQSNGKNWPMTVVIKPGARALVSYPSLGCAGVLTVTRKDADGQFILRETILKGTRCTRQGRLTLQAGDGKILLTYFPNGSVGGMSYSATATLLRKGV</sequence>
<dbReference type="InterPro" id="IPR011009">
    <property type="entry name" value="Kinase-like_dom_sf"/>
</dbReference>
<feature type="compositionally biased region" description="Basic and acidic residues" evidence="5">
    <location>
        <begin position="271"/>
        <end position="287"/>
    </location>
</feature>
<keyword evidence="6" id="KW-1133">Transmembrane helix</keyword>
<keyword evidence="2" id="KW-0547">Nucleotide-binding</keyword>
<keyword evidence="3 8" id="KW-0418">Kinase</keyword>
<keyword evidence="6" id="KW-0812">Transmembrane</keyword>
<feature type="compositionally biased region" description="Gly residues" evidence="5">
    <location>
        <begin position="333"/>
        <end position="344"/>
    </location>
</feature>
<dbReference type="PROSITE" id="PS00108">
    <property type="entry name" value="PROTEIN_KINASE_ST"/>
    <property type="match status" value="1"/>
</dbReference>
<dbReference type="Pfam" id="PF00069">
    <property type="entry name" value="Pkinase"/>
    <property type="match status" value="1"/>
</dbReference>
<protein>
    <submittedName>
        <fullName evidence="8">Serine/threonine-protein kinase</fullName>
        <ecNumber evidence="8">2.7.11.1</ecNumber>
    </submittedName>
</protein>
<comment type="caution">
    <text evidence="8">The sequence shown here is derived from an EMBL/GenBank/DDBJ whole genome shotgun (WGS) entry which is preliminary data.</text>
</comment>
<dbReference type="GO" id="GO:0004674">
    <property type="term" value="F:protein serine/threonine kinase activity"/>
    <property type="evidence" value="ECO:0007669"/>
    <property type="project" value="UniProtKB-EC"/>
</dbReference>
<dbReference type="EMBL" id="JBDJAW010000004">
    <property type="protein sequence ID" value="MEN3535011.1"/>
    <property type="molecule type" value="Genomic_DNA"/>
</dbReference>
<feature type="region of interest" description="Disordered" evidence="5">
    <location>
        <begin position="333"/>
        <end position="367"/>
    </location>
</feature>
<dbReference type="PANTHER" id="PTHR43289">
    <property type="entry name" value="MITOGEN-ACTIVATED PROTEIN KINASE KINASE KINASE 20-RELATED"/>
    <property type="match status" value="1"/>
</dbReference>
<keyword evidence="6" id="KW-0472">Membrane</keyword>
<name>A0ABV0AKB0_9ACTN</name>
<dbReference type="EC" id="2.7.11.1" evidence="8"/>
<dbReference type="Gene3D" id="3.30.200.20">
    <property type="entry name" value="Phosphorylase Kinase, domain 1"/>
    <property type="match status" value="1"/>
</dbReference>
<keyword evidence="1 8" id="KW-0808">Transferase</keyword>
<dbReference type="RefSeq" id="WP_346225074.1">
    <property type="nucleotide sequence ID" value="NZ_JBDJAW010000004.1"/>
</dbReference>
<evidence type="ECO:0000313" key="8">
    <source>
        <dbReference type="EMBL" id="MEN3535011.1"/>
    </source>
</evidence>
<evidence type="ECO:0000256" key="5">
    <source>
        <dbReference type="SAM" id="MobiDB-lite"/>
    </source>
</evidence>